<organism evidence="2">
    <name type="scientific">bioreactor metagenome</name>
    <dbReference type="NCBI Taxonomy" id="1076179"/>
    <lineage>
        <taxon>unclassified sequences</taxon>
        <taxon>metagenomes</taxon>
        <taxon>ecological metagenomes</taxon>
    </lineage>
</organism>
<dbReference type="EC" id="2.6.1.21" evidence="2"/>
<dbReference type="AlphaFoldDB" id="A0A645EEP5"/>
<dbReference type="InterPro" id="IPR050571">
    <property type="entry name" value="Class-IV_PLP-Dep_Aminotrnsfr"/>
</dbReference>
<dbReference type="GO" id="GO:0046394">
    <property type="term" value="P:carboxylic acid biosynthetic process"/>
    <property type="evidence" value="ECO:0007669"/>
    <property type="project" value="UniProtKB-ARBA"/>
</dbReference>
<dbReference type="Pfam" id="PF01063">
    <property type="entry name" value="Aminotran_4"/>
    <property type="match status" value="1"/>
</dbReference>
<dbReference type="InterPro" id="IPR001544">
    <property type="entry name" value="Aminotrans_IV"/>
</dbReference>
<dbReference type="InterPro" id="IPR043132">
    <property type="entry name" value="BCAT-like_C"/>
</dbReference>
<keyword evidence="2" id="KW-0032">Aminotransferase</keyword>
<reference evidence="2" key="1">
    <citation type="submission" date="2019-08" db="EMBL/GenBank/DDBJ databases">
        <authorList>
            <person name="Kucharzyk K."/>
            <person name="Murdoch R.W."/>
            <person name="Higgins S."/>
            <person name="Loffler F."/>
        </authorList>
    </citation>
    <scope>NUCLEOTIDE SEQUENCE</scope>
</reference>
<comment type="similarity">
    <text evidence="1">Belongs to the class-IV pyridoxal-phosphate-dependent aminotransferase family.</text>
</comment>
<comment type="caution">
    <text evidence="2">The sequence shown here is derived from an EMBL/GenBank/DDBJ whole genome shotgun (WGS) entry which is preliminary data.</text>
</comment>
<dbReference type="EMBL" id="VSSQ01046280">
    <property type="protein sequence ID" value="MPN00247.1"/>
    <property type="molecule type" value="Genomic_DNA"/>
</dbReference>
<dbReference type="SUPFAM" id="SSF56752">
    <property type="entry name" value="D-aminoacid aminotransferase-like PLP-dependent enzymes"/>
    <property type="match status" value="1"/>
</dbReference>
<dbReference type="GO" id="GO:0005829">
    <property type="term" value="C:cytosol"/>
    <property type="evidence" value="ECO:0007669"/>
    <property type="project" value="TreeGrafter"/>
</dbReference>
<accession>A0A645EEP5</accession>
<dbReference type="Gene3D" id="3.20.10.10">
    <property type="entry name" value="D-amino Acid Aminotransferase, subunit A, domain 2"/>
    <property type="match status" value="1"/>
</dbReference>
<dbReference type="PANTHER" id="PTHR42743:SF11">
    <property type="entry name" value="AMINODEOXYCHORISMATE LYASE"/>
    <property type="match status" value="1"/>
</dbReference>
<dbReference type="InterPro" id="IPR036038">
    <property type="entry name" value="Aminotransferase-like"/>
</dbReference>
<gene>
    <name evidence="2" type="primary">dat_11</name>
    <name evidence="2" type="ORF">SDC9_147441</name>
</gene>
<sequence length="69" mass="7596">MEIAESAGMAVRETHLTQYDLYTSDECFLTGTGAELIPVTKIDGRIIGDGRPGKWTKKLSKLFKQAVHA</sequence>
<evidence type="ECO:0000313" key="2">
    <source>
        <dbReference type="EMBL" id="MPN00247.1"/>
    </source>
</evidence>
<keyword evidence="2" id="KW-0808">Transferase</keyword>
<dbReference type="GO" id="GO:0047810">
    <property type="term" value="F:D-alanine-2-oxoglutarate aminotransferase activity"/>
    <property type="evidence" value="ECO:0007669"/>
    <property type="project" value="UniProtKB-EC"/>
</dbReference>
<evidence type="ECO:0000256" key="1">
    <source>
        <dbReference type="ARBA" id="ARBA00009320"/>
    </source>
</evidence>
<dbReference type="PANTHER" id="PTHR42743">
    <property type="entry name" value="AMINO-ACID AMINOTRANSFERASE"/>
    <property type="match status" value="1"/>
</dbReference>
<protein>
    <submittedName>
        <fullName evidence="2">D-alanine aminotransferase</fullName>
        <ecNumber evidence="2">2.6.1.21</ecNumber>
    </submittedName>
</protein>
<proteinExistence type="inferred from homology"/>
<name>A0A645EEP5_9ZZZZ</name>